<comment type="similarity">
    <text evidence="1">Belongs to the PDCD5 family.</text>
</comment>
<dbReference type="Proteomes" id="UP000761534">
    <property type="component" value="Unassembled WGS sequence"/>
</dbReference>
<reference evidence="3" key="1">
    <citation type="journal article" date="2019" name="G3 (Bethesda)">
        <title>Genome Assemblies of Two Rare Opportunistic Yeast Pathogens: Diutina rugosa (syn. Candida rugosa) and Trichomonascus ciferrii (syn. Candida ciferrii).</title>
        <authorList>
            <person name="Mixao V."/>
            <person name="Saus E."/>
            <person name="Hansen A.P."/>
            <person name="Lass-Florl C."/>
            <person name="Gabaldon T."/>
        </authorList>
    </citation>
    <scope>NUCLEOTIDE SEQUENCE</scope>
    <source>
        <strain evidence="3">CBS 4856</strain>
    </source>
</reference>
<dbReference type="Gene3D" id="1.10.8.140">
    <property type="entry name" value="PDCD5-like"/>
    <property type="match status" value="1"/>
</dbReference>
<dbReference type="InterPro" id="IPR036883">
    <property type="entry name" value="PDCD5-like_sf"/>
</dbReference>
<dbReference type="AlphaFoldDB" id="A0A642VDQ4"/>
<proteinExistence type="inferred from homology"/>
<dbReference type="InterPro" id="IPR002836">
    <property type="entry name" value="PDCD5-like"/>
</dbReference>
<evidence type="ECO:0000313" key="4">
    <source>
        <dbReference type="Proteomes" id="UP000761534"/>
    </source>
</evidence>
<dbReference type="SUPFAM" id="SSF46950">
    <property type="entry name" value="Double-stranded DNA-binding domain"/>
    <property type="match status" value="1"/>
</dbReference>
<sequence length="70" mass="8015">MARSGQIQQKVSEDQLVQLLDQISQQESKSTQPKIVYTKRRSDDEDEEDDFKKPTTTGTAADDSEDDFFD</sequence>
<dbReference type="VEuPathDB" id="FungiDB:TRICI_000332"/>
<protein>
    <submittedName>
        <fullName evidence="3">Uncharacterized protein</fullName>
    </submittedName>
</protein>
<dbReference type="GO" id="GO:0003677">
    <property type="term" value="F:DNA binding"/>
    <property type="evidence" value="ECO:0007669"/>
    <property type="project" value="InterPro"/>
</dbReference>
<gene>
    <name evidence="3" type="ORF">TRICI_000332</name>
</gene>
<keyword evidence="4" id="KW-1185">Reference proteome</keyword>
<dbReference type="OrthoDB" id="10252486at2759"/>
<dbReference type="EMBL" id="SWFS01000029">
    <property type="protein sequence ID" value="KAA8917515.1"/>
    <property type="molecule type" value="Genomic_DNA"/>
</dbReference>
<accession>A0A642VDQ4</accession>
<dbReference type="Pfam" id="PF01984">
    <property type="entry name" value="dsDNA_bind"/>
    <property type="match status" value="1"/>
</dbReference>
<comment type="caution">
    <text evidence="3">The sequence shown here is derived from an EMBL/GenBank/DDBJ whole genome shotgun (WGS) entry which is preliminary data.</text>
</comment>
<evidence type="ECO:0000313" key="3">
    <source>
        <dbReference type="EMBL" id="KAA8917515.1"/>
    </source>
</evidence>
<name>A0A642VDQ4_9ASCO</name>
<evidence type="ECO:0000256" key="1">
    <source>
        <dbReference type="ARBA" id="ARBA00010490"/>
    </source>
</evidence>
<feature type="compositionally biased region" description="Polar residues" evidence="2">
    <location>
        <begin position="23"/>
        <end position="33"/>
    </location>
</feature>
<evidence type="ECO:0000256" key="2">
    <source>
        <dbReference type="SAM" id="MobiDB-lite"/>
    </source>
</evidence>
<organism evidence="3 4">
    <name type="scientific">Trichomonascus ciferrii</name>
    <dbReference type="NCBI Taxonomy" id="44093"/>
    <lineage>
        <taxon>Eukaryota</taxon>
        <taxon>Fungi</taxon>
        <taxon>Dikarya</taxon>
        <taxon>Ascomycota</taxon>
        <taxon>Saccharomycotina</taxon>
        <taxon>Dipodascomycetes</taxon>
        <taxon>Dipodascales</taxon>
        <taxon>Trichomonascaceae</taxon>
        <taxon>Trichomonascus</taxon>
        <taxon>Trichomonascus ciferrii complex</taxon>
    </lineage>
</organism>
<feature type="region of interest" description="Disordered" evidence="2">
    <location>
        <begin position="23"/>
        <end position="70"/>
    </location>
</feature>